<dbReference type="AlphaFoldDB" id="W7TDV9"/>
<feature type="compositionally biased region" description="Gly residues" evidence="1">
    <location>
        <begin position="258"/>
        <end position="275"/>
    </location>
</feature>
<feature type="compositionally biased region" description="Low complexity" evidence="1">
    <location>
        <begin position="314"/>
        <end position="323"/>
    </location>
</feature>
<feature type="compositionally biased region" description="Gly residues" evidence="1">
    <location>
        <begin position="187"/>
        <end position="198"/>
    </location>
</feature>
<feature type="compositionally biased region" description="Pro residues" evidence="1">
    <location>
        <begin position="324"/>
        <end position="334"/>
    </location>
</feature>
<feature type="region of interest" description="Disordered" evidence="1">
    <location>
        <begin position="175"/>
        <end position="200"/>
    </location>
</feature>
<feature type="compositionally biased region" description="Basic and acidic residues" evidence="1">
    <location>
        <begin position="277"/>
        <end position="290"/>
    </location>
</feature>
<dbReference type="EMBL" id="AZIL01001057">
    <property type="protein sequence ID" value="EWM25165.1"/>
    <property type="molecule type" value="Genomic_DNA"/>
</dbReference>
<feature type="compositionally biased region" description="Low complexity" evidence="1">
    <location>
        <begin position="130"/>
        <end position="139"/>
    </location>
</feature>
<sequence length="334" mass="34759">QLPPSRGENLRVLVKHLVERHKETLEALGKDFPTFRGLLERAERNREFDEQALAVASGSGVEGEEGGDGKGKGRKRRAGGGEEEDEAYFNEDEEEEEDGGGERTGLPTASGGRPADALSACDVSQDGEDAFPGASTSAPSPAPSLPPLRLVNYDDDEEEDVDPFWLGKGAAAVRKGQQGLQEEKPGLGRGNGGGGGGALARFGERKIVFNVLSTSLGKRVEEGEEEEEEEREEEEGESRRRKAAASVIGDIFEDPSLMGGGQGEAGRASGTGAGTEVGRDGQGQEEHGEEPASEEGDEAGSGAIKKLKSGEGDSPGASRSSSVPAPPSPSSTSS</sequence>
<feature type="compositionally biased region" description="Acidic residues" evidence="1">
    <location>
        <begin position="222"/>
        <end position="236"/>
    </location>
</feature>
<organism evidence="2 3">
    <name type="scientific">Nannochloropsis gaditana</name>
    <dbReference type="NCBI Taxonomy" id="72520"/>
    <lineage>
        <taxon>Eukaryota</taxon>
        <taxon>Sar</taxon>
        <taxon>Stramenopiles</taxon>
        <taxon>Ochrophyta</taxon>
        <taxon>Eustigmatophyceae</taxon>
        <taxon>Eustigmatales</taxon>
        <taxon>Monodopsidaceae</taxon>
        <taxon>Nannochloropsis</taxon>
    </lineage>
</organism>
<feature type="region of interest" description="Disordered" evidence="1">
    <location>
        <begin position="50"/>
        <end position="152"/>
    </location>
</feature>
<evidence type="ECO:0000313" key="3">
    <source>
        <dbReference type="Proteomes" id="UP000019335"/>
    </source>
</evidence>
<accession>W7TDV9</accession>
<dbReference type="OrthoDB" id="27483at2759"/>
<comment type="caution">
    <text evidence="2">The sequence shown here is derived from an EMBL/GenBank/DDBJ whole genome shotgun (WGS) entry which is preliminary data.</text>
</comment>
<reference evidence="2 3" key="1">
    <citation type="journal article" date="2014" name="Mol. Plant">
        <title>Chromosome Scale Genome Assembly and Transcriptome Profiling of Nannochloropsis gaditana in Nitrogen Depletion.</title>
        <authorList>
            <person name="Corteggiani Carpinelli E."/>
            <person name="Telatin A."/>
            <person name="Vitulo N."/>
            <person name="Forcato C."/>
            <person name="D'Angelo M."/>
            <person name="Schiavon R."/>
            <person name="Vezzi A."/>
            <person name="Giacometti G.M."/>
            <person name="Morosinotto T."/>
            <person name="Valle G."/>
        </authorList>
    </citation>
    <scope>NUCLEOTIDE SEQUENCE [LARGE SCALE GENOMIC DNA]</scope>
    <source>
        <strain evidence="2 3">B-31</strain>
    </source>
</reference>
<dbReference type="Proteomes" id="UP000019335">
    <property type="component" value="Chromosome 12"/>
</dbReference>
<evidence type="ECO:0000256" key="1">
    <source>
        <dbReference type="SAM" id="MobiDB-lite"/>
    </source>
</evidence>
<name>W7TDV9_9STRA</name>
<proteinExistence type="predicted"/>
<feature type="region of interest" description="Disordered" evidence="1">
    <location>
        <begin position="213"/>
        <end position="334"/>
    </location>
</feature>
<feature type="compositionally biased region" description="Acidic residues" evidence="1">
    <location>
        <begin position="81"/>
        <end position="99"/>
    </location>
</feature>
<protein>
    <submittedName>
        <fullName evidence="2">Uncharacterized protein</fullName>
    </submittedName>
</protein>
<feature type="non-terminal residue" evidence="2">
    <location>
        <position position="1"/>
    </location>
</feature>
<evidence type="ECO:0000313" key="2">
    <source>
        <dbReference type="EMBL" id="EWM25165.1"/>
    </source>
</evidence>
<keyword evidence="3" id="KW-1185">Reference proteome</keyword>
<gene>
    <name evidence="2" type="ORF">Naga_101263g1</name>
</gene>